<gene>
    <name evidence="6" type="ORF">EV147_0238</name>
</gene>
<evidence type="ECO:0000256" key="4">
    <source>
        <dbReference type="SAM" id="SignalP"/>
    </source>
</evidence>
<dbReference type="InterPro" id="IPR036937">
    <property type="entry name" value="Adhesion_dom_fimbrial_sf"/>
</dbReference>
<dbReference type="InterPro" id="IPR008966">
    <property type="entry name" value="Adhesion_dom_sf"/>
</dbReference>
<keyword evidence="3" id="KW-0281">Fimbrium</keyword>
<protein>
    <submittedName>
        <fullName evidence="6">Type 1 fimbria pilin</fullName>
    </submittedName>
</protein>
<feature type="signal peptide" evidence="4">
    <location>
        <begin position="1"/>
        <end position="30"/>
    </location>
</feature>
<dbReference type="Gene3D" id="2.60.40.3310">
    <property type="match status" value="1"/>
</dbReference>
<evidence type="ECO:0000256" key="3">
    <source>
        <dbReference type="ARBA" id="ARBA00023263"/>
    </source>
</evidence>
<sequence length="341" mass="35396">MTMTRFDWIHRIRAAALAMACLALAPAVQGQTTLQCTMQTSPATIWFNDVSVARDVAAGTPLSEVVSTSTSVNCPANPGPTNNGFLLQYYPAVPVSSVVPDVWETGLPGIGVRVLNVDYNNRDLSRVGSGSWGAFAPDITSASPFTGSYTFTYQLIKTGQATTTGTVVVPHMFTLVSHNVPANVTSPPLSQVGIGNTTVTARSCSVSTPSIAVTLPTVVRSLLSPVGATAGETGFQIGLTCDVGATVYVTLSDATTPGNRTDQLTLTSGSTARGVQLRITRPTGESISFGPDSALAGTVNQILVGPSDSTSAIPLRVRYISTGEVTPGTVNALATFTMSYQ</sequence>
<keyword evidence="7" id="KW-1185">Reference proteome</keyword>
<dbReference type="GO" id="GO:0009289">
    <property type="term" value="C:pilus"/>
    <property type="evidence" value="ECO:0007669"/>
    <property type="project" value="UniProtKB-SubCell"/>
</dbReference>
<feature type="chain" id="PRO_5020475354" evidence="4">
    <location>
        <begin position="31"/>
        <end position="341"/>
    </location>
</feature>
<evidence type="ECO:0000313" key="7">
    <source>
        <dbReference type="Proteomes" id="UP000291078"/>
    </source>
</evidence>
<accession>A0A4Q7S7A7</accession>
<dbReference type="SUPFAM" id="SSF49401">
    <property type="entry name" value="Bacterial adhesins"/>
    <property type="match status" value="1"/>
</dbReference>
<evidence type="ECO:0000256" key="2">
    <source>
        <dbReference type="ARBA" id="ARBA00006671"/>
    </source>
</evidence>
<dbReference type="InterPro" id="IPR050263">
    <property type="entry name" value="Bact_Fimbrial_Adh_Pro"/>
</dbReference>
<comment type="subcellular location">
    <subcellularLocation>
        <location evidence="1">Fimbrium</location>
    </subcellularLocation>
</comment>
<dbReference type="GO" id="GO:0043709">
    <property type="term" value="P:cell adhesion involved in single-species biofilm formation"/>
    <property type="evidence" value="ECO:0007669"/>
    <property type="project" value="TreeGrafter"/>
</dbReference>
<feature type="domain" description="Fimbrial-type adhesion" evidence="5">
    <location>
        <begin position="198"/>
        <end position="341"/>
    </location>
</feature>
<proteinExistence type="inferred from homology"/>
<dbReference type="EMBL" id="SGXM01000001">
    <property type="protein sequence ID" value="RZT41252.1"/>
    <property type="molecule type" value="Genomic_DNA"/>
</dbReference>
<dbReference type="PANTHER" id="PTHR33420:SF14">
    <property type="entry name" value="TYPE 1 FIMBRIN D-MANNOSE SPECIFIC ADHESIN"/>
    <property type="match status" value="1"/>
</dbReference>
<evidence type="ECO:0000313" key="6">
    <source>
        <dbReference type="EMBL" id="RZT41252.1"/>
    </source>
</evidence>
<dbReference type="Gene3D" id="2.60.40.1090">
    <property type="entry name" value="Fimbrial-type adhesion domain"/>
    <property type="match status" value="1"/>
</dbReference>
<name>A0A4Q7S7A7_9BURK</name>
<organism evidence="6 7">
    <name type="scientific">Cupriavidus agavae</name>
    <dbReference type="NCBI Taxonomy" id="1001822"/>
    <lineage>
        <taxon>Bacteria</taxon>
        <taxon>Pseudomonadati</taxon>
        <taxon>Pseudomonadota</taxon>
        <taxon>Betaproteobacteria</taxon>
        <taxon>Burkholderiales</taxon>
        <taxon>Burkholderiaceae</taxon>
        <taxon>Cupriavidus</taxon>
    </lineage>
</organism>
<dbReference type="PANTHER" id="PTHR33420">
    <property type="entry name" value="FIMBRIAL SUBUNIT ELFA-RELATED"/>
    <property type="match status" value="1"/>
</dbReference>
<reference evidence="6 7" key="1">
    <citation type="journal article" date="2015" name="Stand. Genomic Sci.">
        <title>Genomic Encyclopedia of Bacterial and Archaeal Type Strains, Phase III: the genomes of soil and plant-associated and newly described type strains.</title>
        <authorList>
            <person name="Whitman W.B."/>
            <person name="Woyke T."/>
            <person name="Klenk H.P."/>
            <person name="Zhou Y."/>
            <person name="Lilburn T.G."/>
            <person name="Beck B.J."/>
            <person name="De Vos P."/>
            <person name="Vandamme P."/>
            <person name="Eisen J.A."/>
            <person name="Garrity G."/>
            <person name="Hugenholtz P."/>
            <person name="Kyrpides N.C."/>
        </authorList>
    </citation>
    <scope>NUCLEOTIDE SEQUENCE [LARGE SCALE GENOMIC DNA]</scope>
    <source>
        <strain evidence="6 7">ASC-9842</strain>
    </source>
</reference>
<dbReference type="InterPro" id="IPR000259">
    <property type="entry name" value="Adhesion_dom_fimbrial"/>
</dbReference>
<dbReference type="AlphaFoldDB" id="A0A4Q7S7A7"/>
<dbReference type="Proteomes" id="UP000291078">
    <property type="component" value="Unassembled WGS sequence"/>
</dbReference>
<comment type="similarity">
    <text evidence="2">Belongs to the fimbrial protein family.</text>
</comment>
<evidence type="ECO:0000259" key="5">
    <source>
        <dbReference type="Pfam" id="PF00419"/>
    </source>
</evidence>
<keyword evidence="4" id="KW-0732">Signal</keyword>
<dbReference type="Pfam" id="PF00419">
    <property type="entry name" value="Fimbrial"/>
    <property type="match status" value="1"/>
</dbReference>
<comment type="caution">
    <text evidence="6">The sequence shown here is derived from an EMBL/GenBank/DDBJ whole genome shotgun (WGS) entry which is preliminary data.</text>
</comment>
<evidence type="ECO:0000256" key="1">
    <source>
        <dbReference type="ARBA" id="ARBA00004561"/>
    </source>
</evidence>